<evidence type="ECO:0000256" key="4">
    <source>
        <dbReference type="ARBA" id="ARBA00022827"/>
    </source>
</evidence>
<name>A0A942A3Q7_9BACT</name>
<gene>
    <name evidence="7" type="ORF">MAG551_00213</name>
</gene>
<evidence type="ECO:0000259" key="6">
    <source>
        <dbReference type="Pfam" id="PF05199"/>
    </source>
</evidence>
<dbReference type="InterPro" id="IPR007867">
    <property type="entry name" value="GMC_OxRtase_C"/>
</dbReference>
<evidence type="ECO:0000256" key="1">
    <source>
        <dbReference type="ARBA" id="ARBA00001974"/>
    </source>
</evidence>
<dbReference type="GO" id="GO:0016614">
    <property type="term" value="F:oxidoreductase activity, acting on CH-OH group of donors"/>
    <property type="evidence" value="ECO:0007669"/>
    <property type="project" value="InterPro"/>
</dbReference>
<comment type="similarity">
    <text evidence="2">Belongs to the GMC oxidoreductase family.</text>
</comment>
<dbReference type="PANTHER" id="PTHR42784:SF1">
    <property type="entry name" value="PYRANOSE 2-OXIDASE"/>
    <property type="match status" value="1"/>
</dbReference>
<evidence type="ECO:0000313" key="7">
    <source>
        <dbReference type="EMBL" id="MBS1257177.1"/>
    </source>
</evidence>
<comment type="cofactor">
    <cofactor evidence="1">
        <name>FAD</name>
        <dbReference type="ChEBI" id="CHEBI:57692"/>
    </cofactor>
</comment>
<dbReference type="Pfam" id="PF05199">
    <property type="entry name" value="GMC_oxred_C"/>
    <property type="match status" value="1"/>
</dbReference>
<protein>
    <recommendedName>
        <fullName evidence="6">Glucose-methanol-choline oxidoreductase C-terminal domain-containing protein</fullName>
    </recommendedName>
</protein>
<dbReference type="InterPro" id="IPR051473">
    <property type="entry name" value="P2Ox-like"/>
</dbReference>
<dbReference type="Gene3D" id="3.50.50.60">
    <property type="entry name" value="FAD/NAD(P)-binding domain"/>
    <property type="match status" value="1"/>
</dbReference>
<dbReference type="Proteomes" id="UP000722750">
    <property type="component" value="Unassembled WGS sequence"/>
</dbReference>
<dbReference type="PANTHER" id="PTHR42784">
    <property type="entry name" value="PYRANOSE 2-OXIDASE"/>
    <property type="match status" value="1"/>
</dbReference>
<evidence type="ECO:0000256" key="5">
    <source>
        <dbReference type="ARBA" id="ARBA00023002"/>
    </source>
</evidence>
<proteinExistence type="inferred from homology"/>
<keyword evidence="4" id="KW-0274">FAD</keyword>
<evidence type="ECO:0000313" key="8">
    <source>
        <dbReference type="Proteomes" id="UP000722750"/>
    </source>
</evidence>
<evidence type="ECO:0000256" key="2">
    <source>
        <dbReference type="ARBA" id="ARBA00010790"/>
    </source>
</evidence>
<dbReference type="SUPFAM" id="SSF54373">
    <property type="entry name" value="FAD-linked reductases, C-terminal domain"/>
    <property type="match status" value="1"/>
</dbReference>
<dbReference type="AlphaFoldDB" id="A0A942A3Q7"/>
<keyword evidence="5" id="KW-0560">Oxidoreductase</keyword>
<dbReference type="InterPro" id="IPR036188">
    <property type="entry name" value="FAD/NAD-bd_sf"/>
</dbReference>
<dbReference type="EMBL" id="JAANXD010000013">
    <property type="protein sequence ID" value="MBS1257177.1"/>
    <property type="molecule type" value="Genomic_DNA"/>
</dbReference>
<organism evidence="7 8">
    <name type="scientific">Candidatus Scalindua arabica</name>
    <dbReference type="NCBI Taxonomy" id="1127984"/>
    <lineage>
        <taxon>Bacteria</taxon>
        <taxon>Pseudomonadati</taxon>
        <taxon>Planctomycetota</taxon>
        <taxon>Candidatus Brocadiia</taxon>
        <taxon>Candidatus Brocadiales</taxon>
        <taxon>Candidatus Scalinduaceae</taxon>
        <taxon>Candidatus Scalindua</taxon>
    </lineage>
</organism>
<reference evidence="7" key="1">
    <citation type="journal article" date="2021" name="ISME J.">
        <title>Fine-scale metabolic discontinuity in a stratified prokaryote microbiome of a Red Sea deep halocline.</title>
        <authorList>
            <person name="Michoud G."/>
            <person name="Ngugi D.K."/>
            <person name="Barozzi A."/>
            <person name="Merlino G."/>
            <person name="Calleja M.L."/>
            <person name="Delgado-Huertas A."/>
            <person name="Moran X.A.G."/>
            <person name="Daffonchio D."/>
        </authorList>
    </citation>
    <scope>NUCLEOTIDE SEQUENCE</scope>
    <source>
        <strain evidence="7">SuakinDeep_MAG55_1</strain>
    </source>
</reference>
<evidence type="ECO:0000256" key="3">
    <source>
        <dbReference type="ARBA" id="ARBA00022630"/>
    </source>
</evidence>
<sequence>MGSLKAESLKYQGLFVNRGLQDWYFINDPEWGKRQKGGTIDFLFEHPRPIGKAKEQKWDDDGNLIWGVPFKKALKSYFTTKRLVKFETFCDWLPTDNCFVSLDSRVKDKWGTPVARIRVGYHPHDIKVGRYMGEKSKNILESMGAENIYSNVSGSPPPNLVAGGCRFGKDPEKSVLDPDCRAHDVDNLYVTDGSFMPTGGSVPYTWTIYANAFRVADKIVKHLGG</sequence>
<comment type="caution">
    <text evidence="7">The sequence shown here is derived from an EMBL/GenBank/DDBJ whole genome shotgun (WGS) entry which is preliminary data.</text>
</comment>
<feature type="domain" description="Glucose-methanol-choline oxidoreductase C-terminal" evidence="6">
    <location>
        <begin position="94"/>
        <end position="212"/>
    </location>
</feature>
<dbReference type="SUPFAM" id="SSF51905">
    <property type="entry name" value="FAD/NAD(P)-binding domain"/>
    <property type="match status" value="1"/>
</dbReference>
<keyword evidence="3" id="KW-0285">Flavoprotein</keyword>
<accession>A0A942A3Q7</accession>